<evidence type="ECO:0000256" key="3">
    <source>
        <dbReference type="ARBA" id="ARBA00022989"/>
    </source>
</evidence>
<comment type="function">
    <text evidence="5">Plays a role in cell envelope biogenesis, maintenance of cell envelope integrity and membrane homeostasis.</text>
</comment>
<comment type="subcellular location">
    <subcellularLocation>
        <location evidence="5">Cell inner membrane</location>
        <topology evidence="5">Multi-pass membrane protein</topology>
    </subcellularLocation>
</comment>
<dbReference type="NCBIfam" id="NF001324">
    <property type="entry name" value="PRK00259.1-2"/>
    <property type="match status" value="1"/>
</dbReference>
<dbReference type="GO" id="GO:0005886">
    <property type="term" value="C:plasma membrane"/>
    <property type="evidence" value="ECO:0007669"/>
    <property type="project" value="UniProtKB-SubCell"/>
</dbReference>
<dbReference type="PANTHER" id="PTHR36917">
    <property type="entry name" value="INTRACELLULAR SEPTATION PROTEIN A-RELATED"/>
    <property type="match status" value="1"/>
</dbReference>
<evidence type="ECO:0000256" key="2">
    <source>
        <dbReference type="ARBA" id="ARBA00022692"/>
    </source>
</evidence>
<keyword evidence="5" id="KW-0997">Cell inner membrane</keyword>
<feature type="transmembrane region" description="Helical" evidence="5">
    <location>
        <begin position="149"/>
        <end position="170"/>
    </location>
</feature>
<protein>
    <recommendedName>
        <fullName evidence="5">Inner membrane-spanning protein YciB</fullName>
    </recommendedName>
</protein>
<dbReference type="EMBL" id="SMFT01000001">
    <property type="protein sequence ID" value="TCK01595.1"/>
    <property type="molecule type" value="Genomic_DNA"/>
</dbReference>
<proteinExistence type="inferred from homology"/>
<keyword evidence="2 5" id="KW-0812">Transmembrane</keyword>
<reference evidence="6 7" key="1">
    <citation type="submission" date="2019-03" db="EMBL/GenBank/DDBJ databases">
        <title>Genomic Encyclopedia of Type Strains, Phase IV (KMG-IV): sequencing the most valuable type-strain genomes for metagenomic binning, comparative biology and taxonomic classification.</title>
        <authorList>
            <person name="Goeker M."/>
        </authorList>
    </citation>
    <scope>NUCLEOTIDE SEQUENCE [LARGE SCALE GENOMIC DNA]</scope>
    <source>
        <strain evidence="6 7">DSM 15534</strain>
    </source>
</reference>
<organism evidence="6 7">
    <name type="scientific">Volucribacter psittacicida</name>
    <dbReference type="NCBI Taxonomy" id="203482"/>
    <lineage>
        <taxon>Bacteria</taxon>
        <taxon>Pseudomonadati</taxon>
        <taxon>Pseudomonadota</taxon>
        <taxon>Gammaproteobacteria</taxon>
        <taxon>Pasteurellales</taxon>
        <taxon>Pasteurellaceae</taxon>
        <taxon>Volucribacter</taxon>
    </lineage>
</organism>
<comment type="similarity">
    <text evidence="5">Belongs to the YciB family.</text>
</comment>
<sequence>MKQLLEFIPLILFFAVYKLVGVQQAAITLVIATIIQMIILKIKYQHIEKQQKIMAIAVVFFGLLTAYFNDLEFLKWKVTVVYAIFALALIISQFLFKKPLIQQLLAKEIQLPQSIWNRLNLAWAGFFLFCMLLNIYISQALSDDLWVDFKTFGILGLTLIATFLTGIYIYRYLPKDQHNNTNKEQSK</sequence>
<evidence type="ECO:0000256" key="5">
    <source>
        <dbReference type="HAMAP-Rule" id="MF_00189"/>
    </source>
</evidence>
<dbReference type="RefSeq" id="WP_132688004.1">
    <property type="nucleotide sequence ID" value="NZ_SMFT01000001.1"/>
</dbReference>
<dbReference type="OrthoDB" id="9788219at2"/>
<dbReference type="AlphaFoldDB" id="A0A4R1G5A0"/>
<dbReference type="Proteomes" id="UP000294702">
    <property type="component" value="Unassembled WGS sequence"/>
</dbReference>
<feature type="transmembrane region" description="Helical" evidence="5">
    <location>
        <begin position="20"/>
        <end position="40"/>
    </location>
</feature>
<dbReference type="PANTHER" id="PTHR36917:SF1">
    <property type="entry name" value="INNER MEMBRANE-SPANNING PROTEIN YCIB"/>
    <property type="match status" value="1"/>
</dbReference>
<accession>A0A4R1G5A0</accession>
<keyword evidence="1 5" id="KW-1003">Cell membrane</keyword>
<comment type="caution">
    <text evidence="6">The sequence shown here is derived from an EMBL/GenBank/DDBJ whole genome shotgun (WGS) entry which is preliminary data.</text>
</comment>
<evidence type="ECO:0000313" key="7">
    <source>
        <dbReference type="Proteomes" id="UP000294702"/>
    </source>
</evidence>
<keyword evidence="4 5" id="KW-0472">Membrane</keyword>
<dbReference type="HAMAP" id="MF_00189">
    <property type="entry name" value="YciB"/>
    <property type="match status" value="1"/>
</dbReference>
<gene>
    <name evidence="5" type="primary">yciB</name>
    <name evidence="6" type="ORF">EV694_0211</name>
</gene>
<evidence type="ECO:0000256" key="4">
    <source>
        <dbReference type="ARBA" id="ARBA00023136"/>
    </source>
</evidence>
<evidence type="ECO:0000256" key="1">
    <source>
        <dbReference type="ARBA" id="ARBA00022475"/>
    </source>
</evidence>
<dbReference type="InterPro" id="IPR006008">
    <property type="entry name" value="YciB"/>
</dbReference>
<dbReference type="NCBIfam" id="TIGR00997">
    <property type="entry name" value="ispZ"/>
    <property type="match status" value="1"/>
</dbReference>
<keyword evidence="7" id="KW-1185">Reference proteome</keyword>
<dbReference type="Pfam" id="PF04279">
    <property type="entry name" value="IspA"/>
    <property type="match status" value="1"/>
</dbReference>
<feature type="transmembrane region" description="Helical" evidence="5">
    <location>
        <begin position="52"/>
        <end position="68"/>
    </location>
</feature>
<name>A0A4R1G5A0_9PAST</name>
<keyword evidence="3 5" id="KW-1133">Transmembrane helix</keyword>
<feature type="transmembrane region" description="Helical" evidence="5">
    <location>
        <begin position="80"/>
        <end position="96"/>
    </location>
</feature>
<feature type="transmembrane region" description="Helical" evidence="5">
    <location>
        <begin position="117"/>
        <end position="137"/>
    </location>
</feature>
<evidence type="ECO:0000313" key="6">
    <source>
        <dbReference type="EMBL" id="TCK01595.1"/>
    </source>
</evidence>